<dbReference type="AlphaFoldDB" id="A0A7G9WH70"/>
<dbReference type="Pfam" id="PF13484">
    <property type="entry name" value="Fer4_16"/>
    <property type="match status" value="1"/>
</dbReference>
<dbReference type="SUPFAM" id="SSF54862">
    <property type="entry name" value="4Fe-4S ferredoxins"/>
    <property type="match status" value="1"/>
</dbReference>
<dbReference type="Proteomes" id="UP000516046">
    <property type="component" value="Chromosome"/>
</dbReference>
<organism evidence="1 2">
    <name type="scientific">Caproicibacterium amylolyticum</name>
    <dbReference type="NCBI Taxonomy" id="2766537"/>
    <lineage>
        <taxon>Bacteria</taxon>
        <taxon>Bacillati</taxon>
        <taxon>Bacillota</taxon>
        <taxon>Clostridia</taxon>
        <taxon>Eubacteriales</taxon>
        <taxon>Oscillospiraceae</taxon>
        <taxon>Caproicibacterium</taxon>
    </lineage>
</organism>
<accession>A0A7G9WH70</accession>
<dbReference type="RefSeq" id="WP_212507097.1">
    <property type="nucleotide sequence ID" value="NZ_CP060696.1"/>
</dbReference>
<sequence length="233" mass="25519">MNQLSQDFKGHLLQAGADLVGFADLSCLPKLPDAPGCHIGVSVCVSIPAQIIRSIADGPNLAYFQAYHTLNAKLDALVCEAADWLQQQGYRAWAQSEEHVHETEDYRTPLPHKTVAVLAGLGWIGKSALFVSKEYGSAVRLSSLVTDAPLSCGEPVRSSRCGSCMVCRDACPGKAISGNLWQPDLFRDKFFNPYACRKAARQRAAQYIHKEITLCGKCIQVCPYTQAYLNRAE</sequence>
<dbReference type="PANTHER" id="PTHR42827">
    <property type="entry name" value="IRON-SULFUR CLUSTER-BINDING PROTEIN-RELATED"/>
    <property type="match status" value="1"/>
</dbReference>
<reference evidence="1 2" key="1">
    <citation type="submission" date="2020-08" db="EMBL/GenBank/DDBJ databases">
        <authorList>
            <person name="Ren C."/>
            <person name="Gu Y."/>
            <person name="Xu Y."/>
        </authorList>
    </citation>
    <scope>NUCLEOTIDE SEQUENCE [LARGE SCALE GENOMIC DNA]</scope>
    <source>
        <strain evidence="1 2">LBM18003</strain>
    </source>
</reference>
<gene>
    <name evidence="1" type="ORF">H6X83_14140</name>
</gene>
<dbReference type="KEGG" id="caml:H6X83_14140"/>
<proteinExistence type="predicted"/>
<dbReference type="Gene3D" id="3.30.70.20">
    <property type="match status" value="1"/>
</dbReference>
<name>A0A7G9WH70_9FIRM</name>
<evidence type="ECO:0000313" key="2">
    <source>
        <dbReference type="Proteomes" id="UP000516046"/>
    </source>
</evidence>
<dbReference type="PANTHER" id="PTHR42827:SF1">
    <property type="entry name" value="IRON-SULFUR CLUSTER-BINDING PROTEIN"/>
    <property type="match status" value="1"/>
</dbReference>
<protein>
    <submittedName>
        <fullName evidence="1">Epoxyqueuosine reductase</fullName>
    </submittedName>
</protein>
<keyword evidence="2" id="KW-1185">Reference proteome</keyword>
<evidence type="ECO:0000313" key="1">
    <source>
        <dbReference type="EMBL" id="QNO18032.1"/>
    </source>
</evidence>
<dbReference type="EMBL" id="CP060696">
    <property type="protein sequence ID" value="QNO18032.1"/>
    <property type="molecule type" value="Genomic_DNA"/>
</dbReference>